<name>A0ACB7SMS3_HYAAI</name>
<keyword evidence="2" id="KW-1185">Reference proteome</keyword>
<dbReference type="EMBL" id="CM023483">
    <property type="protein sequence ID" value="KAH6935352.1"/>
    <property type="molecule type" value="Genomic_DNA"/>
</dbReference>
<gene>
    <name evidence="1" type="ORF">HPB50_005337</name>
</gene>
<comment type="caution">
    <text evidence="1">The sequence shown here is derived from an EMBL/GenBank/DDBJ whole genome shotgun (WGS) entry which is preliminary data.</text>
</comment>
<evidence type="ECO:0000313" key="1">
    <source>
        <dbReference type="EMBL" id="KAH6935352.1"/>
    </source>
</evidence>
<organism evidence="1 2">
    <name type="scientific">Hyalomma asiaticum</name>
    <name type="common">Tick</name>
    <dbReference type="NCBI Taxonomy" id="266040"/>
    <lineage>
        <taxon>Eukaryota</taxon>
        <taxon>Metazoa</taxon>
        <taxon>Ecdysozoa</taxon>
        <taxon>Arthropoda</taxon>
        <taxon>Chelicerata</taxon>
        <taxon>Arachnida</taxon>
        <taxon>Acari</taxon>
        <taxon>Parasitiformes</taxon>
        <taxon>Ixodida</taxon>
        <taxon>Ixodoidea</taxon>
        <taxon>Ixodidae</taxon>
        <taxon>Hyalomminae</taxon>
        <taxon>Hyalomma</taxon>
    </lineage>
</organism>
<reference evidence="1" key="1">
    <citation type="submission" date="2020-05" db="EMBL/GenBank/DDBJ databases">
        <title>Large-scale comparative analyses of tick genomes elucidate their genetic diversity and vector capacities.</title>
        <authorList>
            <person name="Jia N."/>
            <person name="Wang J."/>
            <person name="Shi W."/>
            <person name="Du L."/>
            <person name="Sun Y."/>
            <person name="Zhan W."/>
            <person name="Jiang J."/>
            <person name="Wang Q."/>
            <person name="Zhang B."/>
            <person name="Ji P."/>
            <person name="Sakyi L.B."/>
            <person name="Cui X."/>
            <person name="Yuan T."/>
            <person name="Jiang B."/>
            <person name="Yang W."/>
            <person name="Lam T.T.-Y."/>
            <person name="Chang Q."/>
            <person name="Ding S."/>
            <person name="Wang X."/>
            <person name="Zhu J."/>
            <person name="Ruan X."/>
            <person name="Zhao L."/>
            <person name="Wei J."/>
            <person name="Que T."/>
            <person name="Du C."/>
            <person name="Cheng J."/>
            <person name="Dai P."/>
            <person name="Han X."/>
            <person name="Huang E."/>
            <person name="Gao Y."/>
            <person name="Liu J."/>
            <person name="Shao H."/>
            <person name="Ye R."/>
            <person name="Li L."/>
            <person name="Wei W."/>
            <person name="Wang X."/>
            <person name="Wang C."/>
            <person name="Yang T."/>
            <person name="Huo Q."/>
            <person name="Li W."/>
            <person name="Guo W."/>
            <person name="Chen H."/>
            <person name="Zhou L."/>
            <person name="Ni X."/>
            <person name="Tian J."/>
            <person name="Zhou Y."/>
            <person name="Sheng Y."/>
            <person name="Liu T."/>
            <person name="Pan Y."/>
            <person name="Xia L."/>
            <person name="Li J."/>
            <person name="Zhao F."/>
            <person name="Cao W."/>
        </authorList>
    </citation>
    <scope>NUCLEOTIDE SEQUENCE</scope>
    <source>
        <strain evidence="1">Hyas-2018</strain>
    </source>
</reference>
<accession>A0ACB7SMS3</accession>
<sequence>MPTFQVSGGHVQYRFDCGSGEGLVRVNGRRVDDGAWHALHLERRGGSAQLTVDVHYEASGSAPGPHDVLNLEGRELHLGGAPAVAGLVGCLDNAQVGGQPLPLHLRPAGHAQLRRLANVHFSCHLVDDVCASQPCLNGATCRLTTAADYTCICSRHFQGPRCKEPVAEGQCTDVACAPANCQAKQCLHGGLCRPDGQCHCLAPYKLLGTEHVKVELRLMSCCQRVRLWSEEVHTYECIMQGSLLMAPSSVAASTSAMGGPCPWPCPSEGLLPPCSSSYYSWRLCAAAAPDTTVLPTTNAAAATP</sequence>
<proteinExistence type="predicted"/>
<evidence type="ECO:0000313" key="2">
    <source>
        <dbReference type="Proteomes" id="UP000821845"/>
    </source>
</evidence>
<dbReference type="Proteomes" id="UP000821845">
    <property type="component" value="Chromosome 3"/>
</dbReference>
<protein>
    <submittedName>
        <fullName evidence="1">Uncharacterized protein</fullName>
    </submittedName>
</protein>